<protein>
    <submittedName>
        <fullName evidence="1">Uncharacterized protein</fullName>
    </submittedName>
</protein>
<gene>
    <name evidence="1" type="ORF">Tco025E_07130</name>
</gene>
<evidence type="ECO:0000313" key="2">
    <source>
        <dbReference type="Proteomes" id="UP000284403"/>
    </source>
</evidence>
<evidence type="ECO:0000313" key="1">
    <source>
        <dbReference type="EMBL" id="RNF08601.1"/>
    </source>
</evidence>
<proteinExistence type="predicted"/>
<organism evidence="1 2">
    <name type="scientific">Trypanosoma conorhini</name>
    <dbReference type="NCBI Taxonomy" id="83891"/>
    <lineage>
        <taxon>Eukaryota</taxon>
        <taxon>Discoba</taxon>
        <taxon>Euglenozoa</taxon>
        <taxon>Kinetoplastea</taxon>
        <taxon>Metakinetoplastina</taxon>
        <taxon>Trypanosomatida</taxon>
        <taxon>Trypanosomatidae</taxon>
        <taxon>Trypanosoma</taxon>
    </lineage>
</organism>
<dbReference type="InterPro" id="IPR046341">
    <property type="entry name" value="SET_dom_sf"/>
</dbReference>
<comment type="caution">
    <text evidence="1">The sequence shown here is derived from an EMBL/GenBank/DDBJ whole genome shotgun (WGS) entry which is preliminary data.</text>
</comment>
<sequence>MSARLARCDPRLLDFVTWAVLKGCRLFQRVQITPLGLVATSTIPAYDFVAVVPTSATLSLLNLAEDGSFPLKVSPQNHGEELAFWPDLTYGSFAFIGYLTKALRTGSPRGVRSYLDVLPFDPGMAIGSVADAAQTTKGYSKMIEPLKNVCKSQDVEFNVTFRHAYCLFRRHAIPFWSNTEAGSGGHPDFQHSPYAEESYGDILGMVPVLDLALHSPEPNASIGYPDADMLQWLAQEKKAGIQVDKGYFVMQAQRDIHKGEVITVNKNAYFNFDDATFKAWFGYPNASQLHQSAETVRVPTASCDDVLEAGNPELPEM</sequence>
<name>A0A3R7KJ54_9TRYP</name>
<dbReference type="EMBL" id="MKKU01000532">
    <property type="protein sequence ID" value="RNF08601.1"/>
    <property type="molecule type" value="Genomic_DNA"/>
</dbReference>
<dbReference type="Gene3D" id="3.90.1410.10">
    <property type="entry name" value="set domain protein methyltransferase, domain 1"/>
    <property type="match status" value="1"/>
</dbReference>
<reference evidence="1 2" key="1">
    <citation type="journal article" date="2018" name="BMC Genomics">
        <title>Genomic comparison of Trypanosoma conorhini and Trypanosoma rangeli to Trypanosoma cruzi strains of high and low virulence.</title>
        <authorList>
            <person name="Bradwell K.R."/>
            <person name="Koparde V.N."/>
            <person name="Matveyev A.V."/>
            <person name="Serrano M.G."/>
            <person name="Alves J.M."/>
            <person name="Parikh H."/>
            <person name="Huang B."/>
            <person name="Lee V."/>
            <person name="Espinosa-Alvarez O."/>
            <person name="Ortiz P.A."/>
            <person name="Costa-Martins A.G."/>
            <person name="Teixeira M.M."/>
            <person name="Buck G.A."/>
        </authorList>
    </citation>
    <scope>NUCLEOTIDE SEQUENCE [LARGE SCALE GENOMIC DNA]</scope>
    <source>
        <strain evidence="1 2">025E</strain>
    </source>
</reference>
<accession>A0A3R7KJ54</accession>
<dbReference type="OrthoDB" id="268709at2759"/>
<dbReference type="AlphaFoldDB" id="A0A3R7KJ54"/>
<dbReference type="RefSeq" id="XP_029225876.1">
    <property type="nucleotide sequence ID" value="XM_029373997.1"/>
</dbReference>
<dbReference type="SUPFAM" id="SSF82199">
    <property type="entry name" value="SET domain"/>
    <property type="match status" value="1"/>
</dbReference>
<keyword evidence="2" id="KW-1185">Reference proteome</keyword>
<dbReference type="GeneID" id="40320741"/>
<dbReference type="Proteomes" id="UP000284403">
    <property type="component" value="Unassembled WGS sequence"/>
</dbReference>